<dbReference type="InterPro" id="IPR017852">
    <property type="entry name" value="GPI_EtnP_transferase_1_C"/>
</dbReference>
<evidence type="ECO:0000259" key="2">
    <source>
        <dbReference type="Pfam" id="PF04987"/>
    </source>
</evidence>
<dbReference type="PANTHER" id="PTHR12250:SF0">
    <property type="entry name" value="GPI ETHANOLAMINE PHOSPHATE TRANSFERASE 1"/>
    <property type="match status" value="1"/>
</dbReference>
<feature type="domain" description="GPI ethanolamine phosphate transferase 1 C-terminal" evidence="2">
    <location>
        <begin position="6"/>
        <end position="438"/>
    </location>
</feature>
<dbReference type="GO" id="GO:0051377">
    <property type="term" value="F:mannose-ethanolamine phosphotransferase activity"/>
    <property type="evidence" value="ECO:0007669"/>
    <property type="project" value="UniProtKB-UniRule"/>
</dbReference>
<feature type="transmembrane region" description="Helical" evidence="1">
    <location>
        <begin position="88"/>
        <end position="108"/>
    </location>
</feature>
<accession>A0AAV2IL38</accession>
<feature type="transmembrane region" description="Helical" evidence="1">
    <location>
        <begin position="341"/>
        <end position="361"/>
    </location>
</feature>
<comment type="subcellular location">
    <subcellularLocation>
        <location evidence="1">Endoplasmic reticulum membrane</location>
        <topology evidence="1">Multi-pass membrane protein</topology>
    </subcellularLocation>
</comment>
<feature type="transmembrane region" description="Helical" evidence="1">
    <location>
        <begin position="268"/>
        <end position="294"/>
    </location>
</feature>
<feature type="transmembrane region" description="Helical" evidence="1">
    <location>
        <begin position="34"/>
        <end position="67"/>
    </location>
</feature>
<dbReference type="PANTHER" id="PTHR12250">
    <property type="entry name" value="PHOSPHATIDYLINOSITOL GLYCAN, CLASS N"/>
    <property type="match status" value="1"/>
</dbReference>
<keyword evidence="1" id="KW-1133">Transmembrane helix</keyword>
<evidence type="ECO:0000313" key="3">
    <source>
        <dbReference type="EMBL" id="CAL1547844.1"/>
    </source>
</evidence>
<feature type="transmembrane region" description="Helical" evidence="1">
    <location>
        <begin position="199"/>
        <end position="217"/>
    </location>
</feature>
<feature type="transmembrane region" description="Helical" evidence="1">
    <location>
        <begin position="141"/>
        <end position="159"/>
    </location>
</feature>
<dbReference type="GO" id="GO:0006506">
    <property type="term" value="P:GPI anchor biosynthetic process"/>
    <property type="evidence" value="ECO:0007669"/>
    <property type="project" value="UniProtKB-KW"/>
</dbReference>
<comment type="pathway">
    <text evidence="1">Glycolipid biosynthesis; glycosylphosphatidylinositol-anchor biosynthesis.</text>
</comment>
<evidence type="ECO:0000256" key="1">
    <source>
        <dbReference type="RuleBase" id="RU367138"/>
    </source>
</evidence>
<name>A0AAV2IL38_LYMST</name>
<evidence type="ECO:0000313" key="4">
    <source>
        <dbReference type="Proteomes" id="UP001497497"/>
    </source>
</evidence>
<keyword evidence="1" id="KW-0256">Endoplasmic reticulum</keyword>
<dbReference type="Pfam" id="PF04987">
    <property type="entry name" value="PigN"/>
    <property type="match status" value="1"/>
</dbReference>
<comment type="caution">
    <text evidence="3">The sequence shown here is derived from an EMBL/GenBank/DDBJ whole genome shotgun (WGS) entry which is preliminary data.</text>
</comment>
<organism evidence="3 4">
    <name type="scientific">Lymnaea stagnalis</name>
    <name type="common">Great pond snail</name>
    <name type="synonym">Helix stagnalis</name>
    <dbReference type="NCBI Taxonomy" id="6523"/>
    <lineage>
        <taxon>Eukaryota</taxon>
        <taxon>Metazoa</taxon>
        <taxon>Spiralia</taxon>
        <taxon>Lophotrochozoa</taxon>
        <taxon>Mollusca</taxon>
        <taxon>Gastropoda</taxon>
        <taxon>Heterobranchia</taxon>
        <taxon>Euthyneura</taxon>
        <taxon>Panpulmonata</taxon>
        <taxon>Hygrophila</taxon>
        <taxon>Lymnaeoidea</taxon>
        <taxon>Lymnaeidae</taxon>
        <taxon>Lymnaea</taxon>
    </lineage>
</organism>
<sequence>MSYTLYLLVLEHTEVGQARTAHLATSQNTRAPLYAFLAVGLAVTFLLYVQSLSVMCYVYCLLPLLLWYKSYQGLLSHAVRSAVKNQTVRDLAVSLLFCVAGLEIVIQSFYHRELLSLVLLAMSAWPVARLWWYEDVNGSKVTAVGWSLTCLLVAVYPFLPVVRKETQYNLVIHYKCRNKIIFIIKVVNRKSAADALEDFIMLIFSQIFLVCLSVVTVKLTSDSITRREGLPLVCQLSSWFILGCGPFLPMMCLTNLRARLFSLSLGFFAPYLLLSITYEGLFIVSLFSLLYFWLEMEYETNNRSGDLKFEQVDFRHEGLVKDNITSPTFSRHLELSDLRRAFFFIFLVLIAFFGTGNIASINSFDPVSVYCFLTVFNPFLMGSLLMLKNVMPLLIVICTFRGVHVLTSTPLRSLFLIVLLMSDFMGLHFFFMVKDYGSWLDIGTTISHYVIVMLMNIFLLVFTGLSHGLTCWRIHWTSRREKIY</sequence>
<keyword evidence="4" id="KW-1185">Reference proteome</keyword>
<dbReference type="EC" id="2.-.-.-" evidence="1"/>
<feature type="transmembrane region" description="Helical" evidence="1">
    <location>
        <begin position="229"/>
        <end position="248"/>
    </location>
</feature>
<proteinExistence type="inferred from homology"/>
<reference evidence="3 4" key="1">
    <citation type="submission" date="2024-04" db="EMBL/GenBank/DDBJ databases">
        <authorList>
            <consortium name="Genoscope - CEA"/>
            <person name="William W."/>
        </authorList>
    </citation>
    <scope>NUCLEOTIDE SEQUENCE [LARGE SCALE GENOMIC DNA]</scope>
</reference>
<gene>
    <name evidence="3" type="ORF">GSLYS_00021161001</name>
</gene>
<dbReference type="Proteomes" id="UP001497497">
    <property type="component" value="Unassembled WGS sequence"/>
</dbReference>
<keyword evidence="1" id="KW-0808">Transferase</keyword>
<comment type="similarity">
    <text evidence="1">Belongs to the PIGG/PIGN/PIGO family. PIGN subfamily.</text>
</comment>
<keyword evidence="1" id="KW-0337">GPI-anchor biosynthesis</keyword>
<keyword evidence="1" id="KW-0812">Transmembrane</keyword>
<protein>
    <recommendedName>
        <fullName evidence="1">GPI ethanolamine phosphate transferase 1</fullName>
        <ecNumber evidence="1">2.-.-.-</ecNumber>
    </recommendedName>
</protein>
<feature type="transmembrane region" description="Helical" evidence="1">
    <location>
        <begin position="414"/>
        <end position="434"/>
    </location>
</feature>
<dbReference type="GO" id="GO:0005789">
    <property type="term" value="C:endoplasmic reticulum membrane"/>
    <property type="evidence" value="ECO:0007669"/>
    <property type="project" value="UniProtKB-SubCell"/>
</dbReference>
<comment type="caution">
    <text evidence="1">Lacks conserved residue(s) required for the propagation of feature annotation.</text>
</comment>
<keyword evidence="1" id="KW-0472">Membrane</keyword>
<feature type="transmembrane region" description="Helical" evidence="1">
    <location>
        <begin position="446"/>
        <end position="472"/>
    </location>
</feature>
<dbReference type="AlphaFoldDB" id="A0AAV2IL38"/>
<feature type="transmembrane region" description="Helical" evidence="1">
    <location>
        <begin position="114"/>
        <end position="132"/>
    </location>
</feature>
<dbReference type="EMBL" id="CAXITT010001082">
    <property type="protein sequence ID" value="CAL1547844.1"/>
    <property type="molecule type" value="Genomic_DNA"/>
</dbReference>
<dbReference type="InterPro" id="IPR007070">
    <property type="entry name" value="GPI_EtnP_transferase_1"/>
</dbReference>
<comment type="function">
    <text evidence="1">Ethanolamine phosphate transferase involved in glycosylphosphatidylinositol-anchor biosynthesis. Transfers ethanolamine phosphate to the first alpha-1,4-linked mannose of the glycosylphosphatidylinositol precursor of GPI-anchor.</text>
</comment>